<keyword evidence="9" id="KW-1185">Reference proteome</keyword>
<dbReference type="GO" id="GO:0015086">
    <property type="term" value="F:cadmium ion transmembrane transporter activity"/>
    <property type="evidence" value="ECO:0007669"/>
    <property type="project" value="TreeGrafter"/>
</dbReference>
<evidence type="ECO:0000256" key="3">
    <source>
        <dbReference type="ARBA" id="ARBA00022692"/>
    </source>
</evidence>
<feature type="transmembrane region" description="Helical" evidence="7">
    <location>
        <begin position="40"/>
        <end position="63"/>
    </location>
</feature>
<evidence type="ECO:0000256" key="6">
    <source>
        <dbReference type="ARBA" id="ARBA00023136"/>
    </source>
</evidence>
<name>A0A518DDY5_9BACT</name>
<organism evidence="8 9">
    <name type="scientific">Pirellulimonas nuda</name>
    <dbReference type="NCBI Taxonomy" id="2528009"/>
    <lineage>
        <taxon>Bacteria</taxon>
        <taxon>Pseudomonadati</taxon>
        <taxon>Planctomycetota</taxon>
        <taxon>Planctomycetia</taxon>
        <taxon>Pirellulales</taxon>
        <taxon>Lacipirellulaceae</taxon>
        <taxon>Pirellulimonas</taxon>
    </lineage>
</organism>
<dbReference type="GO" id="GO:0015293">
    <property type="term" value="F:symporter activity"/>
    <property type="evidence" value="ECO:0007669"/>
    <property type="project" value="UniProtKB-KW"/>
</dbReference>
<gene>
    <name evidence="8" type="primary">mntH_1</name>
    <name evidence="8" type="ORF">Pla175_30840</name>
</gene>
<keyword evidence="3 7" id="KW-0812">Transmembrane</keyword>
<evidence type="ECO:0000313" key="8">
    <source>
        <dbReference type="EMBL" id="QDU89689.1"/>
    </source>
</evidence>
<feature type="transmembrane region" description="Helical" evidence="7">
    <location>
        <begin position="83"/>
        <end position="106"/>
    </location>
</feature>
<feature type="transmembrane region" description="Helical" evidence="7">
    <location>
        <begin position="212"/>
        <end position="235"/>
    </location>
</feature>
<evidence type="ECO:0000256" key="1">
    <source>
        <dbReference type="ARBA" id="ARBA00004141"/>
    </source>
</evidence>
<protein>
    <submittedName>
        <fullName evidence="8">Divalent metal cation transporter MntH</fullName>
    </submittedName>
</protein>
<dbReference type="PANTHER" id="PTHR11706:SF33">
    <property type="entry name" value="NATURAL RESISTANCE-ASSOCIATED MACROPHAGE PROTEIN 2"/>
    <property type="match status" value="1"/>
</dbReference>
<keyword evidence="6 7" id="KW-0472">Membrane</keyword>
<dbReference type="Pfam" id="PF01566">
    <property type="entry name" value="Nramp"/>
    <property type="match status" value="1"/>
</dbReference>
<dbReference type="InterPro" id="IPR001046">
    <property type="entry name" value="NRAMP_fam"/>
</dbReference>
<proteinExistence type="predicted"/>
<dbReference type="RefSeq" id="WP_197526874.1">
    <property type="nucleotide sequence ID" value="NZ_CP036291.1"/>
</dbReference>
<evidence type="ECO:0000256" key="2">
    <source>
        <dbReference type="ARBA" id="ARBA00022448"/>
    </source>
</evidence>
<keyword evidence="2" id="KW-0813">Transport</keyword>
<dbReference type="EMBL" id="CP036291">
    <property type="protein sequence ID" value="QDU89689.1"/>
    <property type="molecule type" value="Genomic_DNA"/>
</dbReference>
<feature type="transmembrane region" description="Helical" evidence="7">
    <location>
        <begin position="406"/>
        <end position="425"/>
    </location>
</feature>
<feature type="transmembrane region" description="Helical" evidence="7">
    <location>
        <begin position="345"/>
        <end position="367"/>
    </location>
</feature>
<dbReference type="Proteomes" id="UP000317429">
    <property type="component" value="Chromosome"/>
</dbReference>
<feature type="transmembrane region" description="Helical" evidence="7">
    <location>
        <begin position="126"/>
        <end position="145"/>
    </location>
</feature>
<evidence type="ECO:0000256" key="4">
    <source>
        <dbReference type="ARBA" id="ARBA00022847"/>
    </source>
</evidence>
<feature type="transmembrane region" description="Helical" evidence="7">
    <location>
        <begin position="157"/>
        <end position="176"/>
    </location>
</feature>
<sequence>MRLPNALLKFGPAIIIVSIVLGPGSVLSSSKVGCQYGYQFLWVIAAATLLMMGMSTLGTLVGVSVQATPCEEVARRFGRPASVLVGVTLFLVVACFQASNNIAVLASLEGLTGSVADAPARGSGSGVASVAILAAMNLLIVAALYGFKQTYRWLERFMGALVLTMVVGFVINLVLAQPSIAGMLRGLIPSLPQGRGESLLPRLSDGEVVDPFWGVQALIATTLSVAAAFFQPYLVREKKWTSQDARAGVGDALRGIALLGATTAVVMATSAAALHGKLAPEALRSAGDVARQLEPLFGEYAAALFSLGIFCAAFSSFLGNALIGGVVLSDSLGWGASFDGRAPKLLTCLALAAGMAAAMASTVTTFSVVQLVVLAQALTVLGGPLLAFVLLWLATKLSGRGRLATIPFALVVTLVSIGLAVRTAWRLYLQSGL</sequence>
<evidence type="ECO:0000256" key="7">
    <source>
        <dbReference type="SAM" id="Phobius"/>
    </source>
</evidence>
<comment type="subcellular location">
    <subcellularLocation>
        <location evidence="1">Membrane</location>
        <topology evidence="1">Multi-pass membrane protein</topology>
    </subcellularLocation>
</comment>
<feature type="transmembrane region" description="Helical" evidence="7">
    <location>
        <begin position="7"/>
        <end position="28"/>
    </location>
</feature>
<dbReference type="PANTHER" id="PTHR11706">
    <property type="entry name" value="SOLUTE CARRIER PROTEIN FAMILY 11 MEMBER"/>
    <property type="match status" value="1"/>
</dbReference>
<dbReference type="KEGG" id="pnd:Pla175_30840"/>
<accession>A0A518DDY5</accession>
<dbReference type="AlphaFoldDB" id="A0A518DDY5"/>
<dbReference type="GO" id="GO:0005384">
    <property type="term" value="F:manganese ion transmembrane transporter activity"/>
    <property type="evidence" value="ECO:0007669"/>
    <property type="project" value="TreeGrafter"/>
</dbReference>
<keyword evidence="5 7" id="KW-1133">Transmembrane helix</keyword>
<reference evidence="8 9" key="1">
    <citation type="submission" date="2019-02" db="EMBL/GenBank/DDBJ databases">
        <title>Deep-cultivation of Planctomycetes and their phenomic and genomic characterization uncovers novel biology.</title>
        <authorList>
            <person name="Wiegand S."/>
            <person name="Jogler M."/>
            <person name="Boedeker C."/>
            <person name="Pinto D."/>
            <person name="Vollmers J."/>
            <person name="Rivas-Marin E."/>
            <person name="Kohn T."/>
            <person name="Peeters S.H."/>
            <person name="Heuer A."/>
            <person name="Rast P."/>
            <person name="Oberbeckmann S."/>
            <person name="Bunk B."/>
            <person name="Jeske O."/>
            <person name="Meyerdierks A."/>
            <person name="Storesund J.E."/>
            <person name="Kallscheuer N."/>
            <person name="Luecker S."/>
            <person name="Lage O.M."/>
            <person name="Pohl T."/>
            <person name="Merkel B.J."/>
            <person name="Hornburger P."/>
            <person name="Mueller R.-W."/>
            <person name="Bruemmer F."/>
            <person name="Labrenz M."/>
            <person name="Spormann A.M."/>
            <person name="Op den Camp H."/>
            <person name="Overmann J."/>
            <person name="Amann R."/>
            <person name="Jetten M.S.M."/>
            <person name="Mascher T."/>
            <person name="Medema M.H."/>
            <person name="Devos D.P."/>
            <person name="Kaster A.-K."/>
            <person name="Ovreas L."/>
            <person name="Rohde M."/>
            <person name="Galperin M.Y."/>
            <person name="Jogler C."/>
        </authorList>
    </citation>
    <scope>NUCLEOTIDE SEQUENCE [LARGE SCALE GENOMIC DNA]</scope>
    <source>
        <strain evidence="8 9">Pla175</strain>
    </source>
</reference>
<dbReference type="GO" id="GO:0034755">
    <property type="term" value="P:iron ion transmembrane transport"/>
    <property type="evidence" value="ECO:0007669"/>
    <property type="project" value="TreeGrafter"/>
</dbReference>
<dbReference type="GO" id="GO:0005886">
    <property type="term" value="C:plasma membrane"/>
    <property type="evidence" value="ECO:0007669"/>
    <property type="project" value="TreeGrafter"/>
</dbReference>
<evidence type="ECO:0000313" key="9">
    <source>
        <dbReference type="Proteomes" id="UP000317429"/>
    </source>
</evidence>
<keyword evidence="4" id="KW-0769">Symport</keyword>
<feature type="transmembrane region" description="Helical" evidence="7">
    <location>
        <begin position="373"/>
        <end position="394"/>
    </location>
</feature>
<feature type="transmembrane region" description="Helical" evidence="7">
    <location>
        <begin position="256"/>
        <end position="274"/>
    </location>
</feature>
<evidence type="ECO:0000256" key="5">
    <source>
        <dbReference type="ARBA" id="ARBA00022989"/>
    </source>
</evidence>
<feature type="transmembrane region" description="Helical" evidence="7">
    <location>
        <begin position="300"/>
        <end position="324"/>
    </location>
</feature>